<reference evidence="10 11" key="1">
    <citation type="submission" date="2018-03" db="EMBL/GenBank/DDBJ databases">
        <title>Genome sequence of Clostridium vincentii DSM 10228.</title>
        <authorList>
            <person name="Poehlein A."/>
            <person name="Daniel R."/>
        </authorList>
    </citation>
    <scope>NUCLEOTIDE SEQUENCE [LARGE SCALE GENOMIC DNA]</scope>
    <source>
        <strain evidence="10 11">DSM 10228</strain>
    </source>
</reference>
<dbReference type="EMBL" id="PVXQ01000004">
    <property type="protein sequence ID" value="PRR83888.1"/>
    <property type="molecule type" value="Genomic_DNA"/>
</dbReference>
<keyword evidence="4" id="KW-1003">Cell membrane</keyword>
<dbReference type="Proteomes" id="UP000239471">
    <property type="component" value="Unassembled WGS sequence"/>
</dbReference>
<dbReference type="OrthoDB" id="9782004at2"/>
<evidence type="ECO:0000313" key="10">
    <source>
        <dbReference type="EMBL" id="PRR83888.1"/>
    </source>
</evidence>
<sequence length="267" mass="29967">MVNKFESFLTKFYLIIVFIFLYTPIVTLMVFSFNDSKSMANWDGFTFKWYGELLQNDKILSALYYTILIAVLASVISTIIGTITAIGIHNMKKGASKKLLLNTNYLPILNPDIVTGIALMSLFIFLKMNFGFITMLLAHITFCIPYVILSVLPKLKQLPQNTIEAAQDLGATYFYAIKKIIIPQIKPGIFTGFLMAFTMSIDDFVISFFTAGPGVTNLSIEIYSMARRGIKPEINALSTLMFIVVLILLLIVNKKQMVGGKAFEKTK</sequence>
<dbReference type="PROSITE" id="PS50928">
    <property type="entry name" value="ABC_TM1"/>
    <property type="match status" value="1"/>
</dbReference>
<dbReference type="CDD" id="cd06261">
    <property type="entry name" value="TM_PBP2"/>
    <property type="match status" value="1"/>
</dbReference>
<feature type="transmembrane region" description="Helical" evidence="8">
    <location>
        <begin position="12"/>
        <end position="33"/>
    </location>
</feature>
<evidence type="ECO:0000256" key="3">
    <source>
        <dbReference type="ARBA" id="ARBA00022448"/>
    </source>
</evidence>
<comment type="similarity">
    <text evidence="2">Belongs to the binding-protein-dependent transport system permease family. CysTW subfamily.</text>
</comment>
<protein>
    <submittedName>
        <fullName evidence="10">Inner membrane ABC transporter permease protein YdcV</fullName>
    </submittedName>
</protein>
<comment type="caution">
    <text evidence="10">The sequence shown here is derived from an EMBL/GenBank/DDBJ whole genome shotgun (WGS) entry which is preliminary data.</text>
</comment>
<evidence type="ECO:0000256" key="7">
    <source>
        <dbReference type="ARBA" id="ARBA00023136"/>
    </source>
</evidence>
<dbReference type="SUPFAM" id="SSF161098">
    <property type="entry name" value="MetI-like"/>
    <property type="match status" value="1"/>
</dbReference>
<dbReference type="RefSeq" id="WP_106058580.1">
    <property type="nucleotide sequence ID" value="NZ_PVXQ01000004.1"/>
</dbReference>
<dbReference type="GO" id="GO:0005886">
    <property type="term" value="C:plasma membrane"/>
    <property type="evidence" value="ECO:0007669"/>
    <property type="project" value="UniProtKB-SubCell"/>
</dbReference>
<evidence type="ECO:0000256" key="1">
    <source>
        <dbReference type="ARBA" id="ARBA00004651"/>
    </source>
</evidence>
<dbReference type="PANTHER" id="PTHR43848">
    <property type="entry name" value="PUTRESCINE TRANSPORT SYSTEM PERMEASE PROTEIN POTI"/>
    <property type="match status" value="1"/>
</dbReference>
<name>A0A2T0BJ13_9CLOT</name>
<keyword evidence="5 8" id="KW-0812">Transmembrane</keyword>
<evidence type="ECO:0000313" key="11">
    <source>
        <dbReference type="Proteomes" id="UP000239471"/>
    </source>
</evidence>
<dbReference type="Gene3D" id="1.10.3720.10">
    <property type="entry name" value="MetI-like"/>
    <property type="match status" value="1"/>
</dbReference>
<feature type="transmembrane region" description="Helical" evidence="8">
    <location>
        <begin position="62"/>
        <end position="88"/>
    </location>
</feature>
<keyword evidence="6 8" id="KW-1133">Transmembrane helix</keyword>
<feature type="transmembrane region" description="Helical" evidence="8">
    <location>
        <begin position="132"/>
        <end position="152"/>
    </location>
</feature>
<evidence type="ECO:0000259" key="9">
    <source>
        <dbReference type="PROSITE" id="PS50928"/>
    </source>
</evidence>
<keyword evidence="11" id="KW-1185">Reference proteome</keyword>
<feature type="transmembrane region" description="Helical" evidence="8">
    <location>
        <begin position="234"/>
        <end position="252"/>
    </location>
</feature>
<dbReference type="AlphaFoldDB" id="A0A2T0BJ13"/>
<accession>A0A2T0BJ13</accession>
<feature type="domain" description="ABC transmembrane type-1" evidence="9">
    <location>
        <begin position="63"/>
        <end position="252"/>
    </location>
</feature>
<dbReference type="GO" id="GO:0055085">
    <property type="term" value="P:transmembrane transport"/>
    <property type="evidence" value="ECO:0007669"/>
    <property type="project" value="InterPro"/>
</dbReference>
<dbReference type="InterPro" id="IPR000515">
    <property type="entry name" value="MetI-like"/>
</dbReference>
<keyword evidence="7 8" id="KW-0472">Membrane</keyword>
<dbReference type="PANTHER" id="PTHR43848:SF2">
    <property type="entry name" value="PUTRESCINE TRANSPORT SYSTEM PERMEASE PROTEIN POTI"/>
    <property type="match status" value="1"/>
</dbReference>
<evidence type="ECO:0000256" key="6">
    <source>
        <dbReference type="ARBA" id="ARBA00022989"/>
    </source>
</evidence>
<proteinExistence type="inferred from homology"/>
<evidence type="ECO:0000256" key="8">
    <source>
        <dbReference type="RuleBase" id="RU363032"/>
    </source>
</evidence>
<feature type="transmembrane region" description="Helical" evidence="8">
    <location>
        <begin position="188"/>
        <end position="209"/>
    </location>
</feature>
<organism evidence="10 11">
    <name type="scientific">Clostridium vincentii</name>
    <dbReference type="NCBI Taxonomy" id="52704"/>
    <lineage>
        <taxon>Bacteria</taxon>
        <taxon>Bacillati</taxon>
        <taxon>Bacillota</taxon>
        <taxon>Clostridia</taxon>
        <taxon>Eubacteriales</taxon>
        <taxon>Clostridiaceae</taxon>
        <taxon>Clostridium</taxon>
    </lineage>
</organism>
<keyword evidence="3 8" id="KW-0813">Transport</keyword>
<gene>
    <name evidence="10" type="primary">ydcV_1</name>
    <name evidence="10" type="ORF">CLVI_05420</name>
</gene>
<dbReference type="Pfam" id="PF00528">
    <property type="entry name" value="BPD_transp_1"/>
    <property type="match status" value="1"/>
</dbReference>
<evidence type="ECO:0000256" key="5">
    <source>
        <dbReference type="ARBA" id="ARBA00022692"/>
    </source>
</evidence>
<evidence type="ECO:0000256" key="4">
    <source>
        <dbReference type="ARBA" id="ARBA00022475"/>
    </source>
</evidence>
<comment type="subcellular location">
    <subcellularLocation>
        <location evidence="1 8">Cell membrane</location>
        <topology evidence="1 8">Multi-pass membrane protein</topology>
    </subcellularLocation>
</comment>
<feature type="transmembrane region" description="Helical" evidence="8">
    <location>
        <begin position="108"/>
        <end position="126"/>
    </location>
</feature>
<evidence type="ECO:0000256" key="2">
    <source>
        <dbReference type="ARBA" id="ARBA00007069"/>
    </source>
</evidence>
<dbReference type="InterPro" id="IPR035906">
    <property type="entry name" value="MetI-like_sf"/>
</dbReference>
<dbReference type="InterPro" id="IPR051789">
    <property type="entry name" value="Bact_Polyamine_Transport"/>
</dbReference>